<sequence>MASPGLLARSFPLRQILANTNSVRSKIGLALLLLLSICLTSASCSKLFAVDETRDELDLIDARAEGFVEYDSSTQYTTWRRADLARISVHLMAGQIINSEVLSTPEINAVTDVSIELESPDSMINLHLSTESGLRFVQQTVGIQSSTLHFTWPVSPCLGLGEYQLTSFKATGFDGYLGFIITPAVVTIENSNLPIPCGQSENDMKLGLPVRLEGLHAQGRVKRDAHPISYNNTGTDSMSTDTASDWNSSTSFNPTQSPGSTLTQTPMNSSSTFTGASTVHISYTMTTTINGSDVIVTVTETTTKPEFTTIVVTSLETIVSTSTAPGTTVEFTAT</sequence>
<feature type="region of interest" description="Disordered" evidence="1">
    <location>
        <begin position="226"/>
        <end position="273"/>
    </location>
</feature>
<dbReference type="RefSeq" id="XP_040764583.1">
    <property type="nucleotide sequence ID" value="XM_040911576.1"/>
</dbReference>
<dbReference type="EMBL" id="KV427622">
    <property type="protein sequence ID" value="KZT06843.1"/>
    <property type="molecule type" value="Genomic_DNA"/>
</dbReference>
<evidence type="ECO:0000313" key="2">
    <source>
        <dbReference type="EMBL" id="KZT06843.1"/>
    </source>
</evidence>
<evidence type="ECO:0000256" key="1">
    <source>
        <dbReference type="SAM" id="MobiDB-lite"/>
    </source>
</evidence>
<gene>
    <name evidence="2" type="ORF">LAESUDRAFT_749781</name>
</gene>
<dbReference type="InParanoid" id="A0A165EE48"/>
<dbReference type="AlphaFoldDB" id="A0A165EE48"/>
<accession>A0A165EE48</accession>
<name>A0A165EE48_9APHY</name>
<proteinExistence type="predicted"/>
<dbReference type="GeneID" id="63828604"/>
<evidence type="ECO:0000313" key="3">
    <source>
        <dbReference type="Proteomes" id="UP000076871"/>
    </source>
</evidence>
<reference evidence="2 3" key="1">
    <citation type="journal article" date="2016" name="Mol. Biol. Evol.">
        <title>Comparative Genomics of Early-Diverging Mushroom-Forming Fungi Provides Insights into the Origins of Lignocellulose Decay Capabilities.</title>
        <authorList>
            <person name="Nagy L.G."/>
            <person name="Riley R."/>
            <person name="Tritt A."/>
            <person name="Adam C."/>
            <person name="Daum C."/>
            <person name="Floudas D."/>
            <person name="Sun H."/>
            <person name="Yadav J.S."/>
            <person name="Pangilinan J."/>
            <person name="Larsson K.H."/>
            <person name="Matsuura K."/>
            <person name="Barry K."/>
            <person name="Labutti K."/>
            <person name="Kuo R."/>
            <person name="Ohm R.A."/>
            <person name="Bhattacharya S.S."/>
            <person name="Shirouzu T."/>
            <person name="Yoshinaga Y."/>
            <person name="Martin F.M."/>
            <person name="Grigoriev I.V."/>
            <person name="Hibbett D.S."/>
        </authorList>
    </citation>
    <scope>NUCLEOTIDE SEQUENCE [LARGE SCALE GENOMIC DNA]</scope>
    <source>
        <strain evidence="2 3">93-53</strain>
    </source>
</reference>
<dbReference type="OrthoDB" id="3267335at2759"/>
<dbReference type="Proteomes" id="UP000076871">
    <property type="component" value="Unassembled WGS sequence"/>
</dbReference>
<keyword evidence="3" id="KW-1185">Reference proteome</keyword>
<organism evidence="2 3">
    <name type="scientific">Laetiporus sulphureus 93-53</name>
    <dbReference type="NCBI Taxonomy" id="1314785"/>
    <lineage>
        <taxon>Eukaryota</taxon>
        <taxon>Fungi</taxon>
        <taxon>Dikarya</taxon>
        <taxon>Basidiomycota</taxon>
        <taxon>Agaricomycotina</taxon>
        <taxon>Agaricomycetes</taxon>
        <taxon>Polyporales</taxon>
        <taxon>Laetiporus</taxon>
    </lineage>
</organism>
<feature type="compositionally biased region" description="Polar residues" evidence="1">
    <location>
        <begin position="229"/>
        <end position="273"/>
    </location>
</feature>
<protein>
    <submittedName>
        <fullName evidence="2">Uncharacterized protein</fullName>
    </submittedName>
</protein>